<dbReference type="Proteomes" id="UP001178461">
    <property type="component" value="Chromosome 13"/>
</dbReference>
<protein>
    <submittedName>
        <fullName evidence="1">Uncharacterized protein</fullName>
    </submittedName>
</protein>
<dbReference type="AlphaFoldDB" id="A0AA35L824"/>
<dbReference type="EMBL" id="OX395138">
    <property type="protein sequence ID" value="CAI5791041.1"/>
    <property type="molecule type" value="Genomic_DNA"/>
</dbReference>
<evidence type="ECO:0000313" key="2">
    <source>
        <dbReference type="Proteomes" id="UP001178461"/>
    </source>
</evidence>
<proteinExistence type="predicted"/>
<accession>A0AA35L824</accession>
<gene>
    <name evidence="1" type="ORF">PODLI_1B020883</name>
</gene>
<reference evidence="1" key="1">
    <citation type="submission" date="2022-12" db="EMBL/GenBank/DDBJ databases">
        <authorList>
            <person name="Alioto T."/>
            <person name="Alioto T."/>
            <person name="Gomez Garrido J."/>
        </authorList>
    </citation>
    <scope>NUCLEOTIDE SEQUENCE</scope>
</reference>
<name>A0AA35L824_9SAUR</name>
<evidence type="ECO:0000313" key="1">
    <source>
        <dbReference type="EMBL" id="CAI5791041.1"/>
    </source>
</evidence>
<sequence>MKENKPLPSSAKDKLNPQLQRAERHKCLLAGAEKSFCCSYREKKERPKCLLAGAEKSFCCSYREKKTAALRDDVQL</sequence>
<organism evidence="1 2">
    <name type="scientific">Podarcis lilfordi</name>
    <name type="common">Lilford's wall lizard</name>
    <dbReference type="NCBI Taxonomy" id="74358"/>
    <lineage>
        <taxon>Eukaryota</taxon>
        <taxon>Metazoa</taxon>
        <taxon>Chordata</taxon>
        <taxon>Craniata</taxon>
        <taxon>Vertebrata</taxon>
        <taxon>Euteleostomi</taxon>
        <taxon>Lepidosauria</taxon>
        <taxon>Squamata</taxon>
        <taxon>Bifurcata</taxon>
        <taxon>Unidentata</taxon>
        <taxon>Episquamata</taxon>
        <taxon>Laterata</taxon>
        <taxon>Lacertibaenia</taxon>
        <taxon>Lacertidae</taxon>
        <taxon>Podarcis</taxon>
    </lineage>
</organism>
<keyword evidence="2" id="KW-1185">Reference proteome</keyword>